<evidence type="ECO:0000259" key="3">
    <source>
        <dbReference type="SMART" id="SM00331"/>
    </source>
</evidence>
<comment type="caution">
    <text evidence="4">The sequence shown here is derived from an EMBL/GenBank/DDBJ whole genome shotgun (WGS) entry which is preliminary data.</text>
</comment>
<evidence type="ECO:0000313" key="5">
    <source>
        <dbReference type="Proteomes" id="UP000275076"/>
    </source>
</evidence>
<sequence length="839" mass="93812">MEWVVVNDMQQKDLIRRAEQVQPMWESAWRKWKRTEQHGKNKMLKGMEMLFIQWGALVFLTGLLLGRAVLLAELYPFAIPFFAAVYAWRKEKAVIGAAGIMVGTFSGALFHAAFVIAALTLFIILYEWITRFGWKTTWTLPVTVFLATIGARTGTTWLEDGLVSSYSFVMAGVESGLSFMLTMIFLQSLPLLITNKRKQPLKHEEIICFIILLASIMTGAIGWVVYGMAAEHMLARYLVLLFAYTGGAAIGASVGVIAGLVLSLASIANLYQMSLLAFAGLLGGLLKDGRKIGVSIGMLLGTALIALYGDGLNGVTLTLAESVAAIVVFLFTPRIITSFIEKYIPGTPEYAREQQKHMKKIRNVTASKVEQFSYLFQTLSKSFGTSADVEETDKIDKHRDELMSKITEKTCQTCFRKERCWVNQFQETYDGMNGLIDEMEETGRISSRSRSLWKKHCHYDKKMTDVMADVLQQNESQKVFTKQVQESRQLVADQLQGVSEVMENFAKDIQREKEAHHVQEEQIYDALHEAGLDIGHVDIYRLDEGNVEVEMSVPKQAGMEQAEKIIAPMLSDILKEHIIVEKEDPYEEIMEYSNFSFCSARTFTVDLGTASVAKGGGWVSGDSHAAMDVGTGKYVMAISDGMGSGHKAHQESSSALQILQTILASGLDETTAIRSINSILSLRSNEEMFSTLDLFMIDLQKATGRFIKIGSIPSFIKREEKVKQVEAGNLPIGMMDHAELDVVTEQMKDGDMLIMMSDGILEMASPIENTEMWMRRVISQIETDDPQDMADMLLERVIRVSHGKINDDMTIMAAKIKRNIPKWAAIPVHHSVPLKRKKA</sequence>
<organism evidence="4 5">
    <name type="scientific">Salibacterium salarium</name>
    <dbReference type="NCBI Taxonomy" id="284579"/>
    <lineage>
        <taxon>Bacteria</taxon>
        <taxon>Bacillati</taxon>
        <taxon>Bacillota</taxon>
        <taxon>Bacilli</taxon>
        <taxon>Bacillales</taxon>
        <taxon>Bacillaceae</taxon>
    </lineage>
</organism>
<feature type="transmembrane region" description="Helical" evidence="2">
    <location>
        <begin position="177"/>
        <end position="194"/>
    </location>
</feature>
<feature type="transmembrane region" description="Helical" evidence="2">
    <location>
        <begin position="292"/>
        <end position="309"/>
    </location>
</feature>
<keyword evidence="5" id="KW-1185">Reference proteome</keyword>
<keyword evidence="1 4" id="KW-0378">Hydrolase</keyword>
<dbReference type="Proteomes" id="UP000275076">
    <property type="component" value="Unassembled WGS sequence"/>
</dbReference>
<dbReference type="Gene3D" id="3.60.40.10">
    <property type="entry name" value="PPM-type phosphatase domain"/>
    <property type="match status" value="1"/>
</dbReference>
<dbReference type="InterPro" id="IPR045768">
    <property type="entry name" value="SpoIIE_N"/>
</dbReference>
<dbReference type="PANTHER" id="PTHR43156">
    <property type="entry name" value="STAGE II SPORULATION PROTEIN E-RELATED"/>
    <property type="match status" value="1"/>
</dbReference>
<keyword evidence="2" id="KW-0812">Transmembrane</keyword>
<dbReference type="EC" id="3.1.3.16" evidence="4"/>
<dbReference type="Pfam" id="PF19732">
    <property type="entry name" value="SpoIIE_N"/>
    <property type="match status" value="1"/>
</dbReference>
<evidence type="ECO:0000256" key="1">
    <source>
        <dbReference type="ARBA" id="ARBA00022801"/>
    </source>
</evidence>
<evidence type="ECO:0000256" key="2">
    <source>
        <dbReference type="SAM" id="Phobius"/>
    </source>
</evidence>
<dbReference type="NCBIfam" id="TIGR02865">
    <property type="entry name" value="spore_II_E"/>
    <property type="match status" value="1"/>
</dbReference>
<dbReference type="EMBL" id="RBVX01000133">
    <property type="protein sequence ID" value="RSL28853.1"/>
    <property type="molecule type" value="Genomic_DNA"/>
</dbReference>
<feature type="transmembrane region" description="Helical" evidence="2">
    <location>
        <begin position="206"/>
        <end position="226"/>
    </location>
</feature>
<dbReference type="InterPro" id="IPR014221">
    <property type="entry name" value="SpoII_E"/>
</dbReference>
<dbReference type="InterPro" id="IPR036457">
    <property type="entry name" value="PPM-type-like_dom_sf"/>
</dbReference>
<dbReference type="Pfam" id="PF07228">
    <property type="entry name" value="SpoIIE"/>
    <property type="match status" value="1"/>
</dbReference>
<gene>
    <name evidence="4" type="primary">spoIIE</name>
    <name evidence="4" type="ORF">D7Z54_34300</name>
</gene>
<feature type="transmembrane region" description="Helical" evidence="2">
    <location>
        <begin position="238"/>
        <end position="271"/>
    </location>
</feature>
<accession>A0A428MSC2</accession>
<protein>
    <submittedName>
        <fullName evidence="4">Stage II sporulation protein E</fullName>
        <ecNumber evidence="4">3.1.3.16</ecNumber>
    </submittedName>
</protein>
<name>A0A428MSC2_9BACI</name>
<dbReference type="SMART" id="SM00331">
    <property type="entry name" value="PP2C_SIG"/>
    <property type="match status" value="1"/>
</dbReference>
<feature type="transmembrane region" description="Helical" evidence="2">
    <location>
        <begin position="95"/>
        <end position="126"/>
    </location>
</feature>
<dbReference type="InterPro" id="IPR052016">
    <property type="entry name" value="Bact_Sigma-Reg"/>
</dbReference>
<feature type="transmembrane region" description="Helical" evidence="2">
    <location>
        <begin position="138"/>
        <end position="157"/>
    </location>
</feature>
<evidence type="ECO:0000313" key="4">
    <source>
        <dbReference type="EMBL" id="RSL28853.1"/>
    </source>
</evidence>
<feature type="domain" description="PPM-type phosphatase" evidence="3">
    <location>
        <begin position="604"/>
        <end position="816"/>
    </location>
</feature>
<reference evidence="4 5" key="1">
    <citation type="submission" date="2018-10" db="EMBL/GenBank/DDBJ databases">
        <title>Draft genome sequence of Bacillus salarius IM0101, isolated from a hypersaline soil in Inner Mongolia, China.</title>
        <authorList>
            <person name="Yamprayoonswat W."/>
            <person name="Boonvisut S."/>
            <person name="Jumpathong W."/>
            <person name="Sittihan S."/>
            <person name="Ruangsuj P."/>
            <person name="Wanthongcharoen S."/>
            <person name="Thongpramul N."/>
            <person name="Pimmason S."/>
            <person name="Yu B."/>
            <person name="Yasawong M."/>
        </authorList>
    </citation>
    <scope>NUCLEOTIDE SEQUENCE [LARGE SCALE GENOMIC DNA]</scope>
    <source>
        <strain evidence="4 5">IM0101</strain>
    </source>
</reference>
<keyword evidence="2" id="KW-0472">Membrane</keyword>
<dbReference type="OrthoDB" id="9763774at2"/>
<dbReference type="SUPFAM" id="SSF81606">
    <property type="entry name" value="PP2C-like"/>
    <property type="match status" value="1"/>
</dbReference>
<dbReference type="GO" id="GO:0004722">
    <property type="term" value="F:protein serine/threonine phosphatase activity"/>
    <property type="evidence" value="ECO:0007669"/>
    <property type="project" value="UniProtKB-EC"/>
</dbReference>
<dbReference type="InterPro" id="IPR001932">
    <property type="entry name" value="PPM-type_phosphatase-like_dom"/>
</dbReference>
<keyword evidence="2" id="KW-1133">Transmembrane helix</keyword>
<proteinExistence type="predicted"/>
<feature type="transmembrane region" description="Helical" evidence="2">
    <location>
        <begin position="315"/>
        <end position="332"/>
    </location>
</feature>
<dbReference type="PANTHER" id="PTHR43156:SF2">
    <property type="entry name" value="STAGE II SPORULATION PROTEIN E"/>
    <property type="match status" value="1"/>
</dbReference>
<feature type="transmembrane region" description="Helical" evidence="2">
    <location>
        <begin position="50"/>
        <end position="75"/>
    </location>
</feature>
<dbReference type="AlphaFoldDB" id="A0A428MSC2"/>